<dbReference type="AlphaFoldDB" id="A0A507QYY6"/>
<keyword evidence="3" id="KW-1185">Reference proteome</keyword>
<gene>
    <name evidence="2" type="ORF">MPDQ_006210</name>
</gene>
<dbReference type="SUPFAM" id="SSF51556">
    <property type="entry name" value="Metallo-dependent hydrolases"/>
    <property type="match status" value="1"/>
</dbReference>
<organism evidence="2 3">
    <name type="scientific">Monascus purpureus</name>
    <name type="common">Red mold</name>
    <name type="synonym">Monascus anka</name>
    <dbReference type="NCBI Taxonomy" id="5098"/>
    <lineage>
        <taxon>Eukaryota</taxon>
        <taxon>Fungi</taxon>
        <taxon>Dikarya</taxon>
        <taxon>Ascomycota</taxon>
        <taxon>Pezizomycotina</taxon>
        <taxon>Eurotiomycetes</taxon>
        <taxon>Eurotiomycetidae</taxon>
        <taxon>Eurotiales</taxon>
        <taxon>Aspergillaceae</taxon>
        <taxon>Monascus</taxon>
    </lineage>
</organism>
<dbReference type="PANTHER" id="PTHR43135:SF3">
    <property type="entry name" value="ALPHA-D-RIBOSE 1-METHYLPHOSPHONATE 5-TRIPHOSPHATE DIPHOSPHATASE"/>
    <property type="match status" value="1"/>
</dbReference>
<name>A0A507QYY6_MONPU</name>
<evidence type="ECO:0000313" key="2">
    <source>
        <dbReference type="EMBL" id="TQB73124.1"/>
    </source>
</evidence>
<dbReference type="OrthoDB" id="5595695at2759"/>
<dbReference type="InterPro" id="IPR057744">
    <property type="entry name" value="OTAase-like"/>
</dbReference>
<dbReference type="STRING" id="5098.A0A507QYY6"/>
<dbReference type="Gene3D" id="2.30.40.10">
    <property type="entry name" value="Urease, subunit C, domain 1"/>
    <property type="match status" value="1"/>
</dbReference>
<comment type="caution">
    <text evidence="2">The sequence shown here is derived from an EMBL/GenBank/DDBJ whole genome shotgun (WGS) entry which is preliminary data.</text>
</comment>
<protein>
    <recommendedName>
        <fullName evidence="1">Amidohydrolase-related domain-containing protein</fullName>
    </recommendedName>
</protein>
<dbReference type="InterPro" id="IPR011059">
    <property type="entry name" value="Metal-dep_hydrolase_composite"/>
</dbReference>
<sequence>MQVPNIDKLLHPWKPGPQKTYIFKNANVIDPTNGSIELCTVRTARGIIESVTPADRATSGEPQTSSKANINTVILDLEGRYYITPGLIDHHVHLISVPGGNGLNESWKVTPDQSKLRQPYVCEQILSRGFTTVRDCGGASLALKEAIAEGVFPGPRIFMAGKALSQTGGHADLRSAHDSSGSSCCGGGSGLQLGVLCDGVPECIKNAREQLRSGSDFLKIMAGGGVASPTDALANVQFTAEEIKAITTVAANNKTFVTAHAYTVESIRQAIDNGVKGIEHGNMLDEETAALMAEKEIFLTPTLIAYSEMANPRWGGFLPPENASKNEAVLRAGLKSLQIASKAGVTMCYGSDLLGPLGIAQTKEFALRSQVLSPLAILQSATVNPARWLRQNDKLGLVKEGFTADLLILTRNPLEDVTVFDSPETNLLAVMKDGRVQVSRWSKLPQDVFVPPSMIE</sequence>
<evidence type="ECO:0000313" key="3">
    <source>
        <dbReference type="Proteomes" id="UP000319663"/>
    </source>
</evidence>
<dbReference type="InterPro" id="IPR051781">
    <property type="entry name" value="Metallo-dep_Hydrolase"/>
</dbReference>
<dbReference type="CDD" id="cd01299">
    <property type="entry name" value="Met_dep_hydrolase_A"/>
    <property type="match status" value="1"/>
</dbReference>
<dbReference type="PANTHER" id="PTHR43135">
    <property type="entry name" value="ALPHA-D-RIBOSE 1-METHYLPHOSPHONATE 5-TRIPHOSPHATE DIPHOSPHATASE"/>
    <property type="match status" value="1"/>
</dbReference>
<accession>A0A507QYY6</accession>
<dbReference type="SUPFAM" id="SSF51338">
    <property type="entry name" value="Composite domain of metallo-dependent hydrolases"/>
    <property type="match status" value="2"/>
</dbReference>
<dbReference type="Pfam" id="PF01979">
    <property type="entry name" value="Amidohydro_1"/>
    <property type="match status" value="1"/>
</dbReference>
<feature type="domain" description="Amidohydrolase-related" evidence="1">
    <location>
        <begin position="82"/>
        <end position="436"/>
    </location>
</feature>
<dbReference type="GO" id="GO:0016810">
    <property type="term" value="F:hydrolase activity, acting on carbon-nitrogen (but not peptide) bonds"/>
    <property type="evidence" value="ECO:0007669"/>
    <property type="project" value="InterPro"/>
</dbReference>
<dbReference type="InterPro" id="IPR032466">
    <property type="entry name" value="Metal_Hydrolase"/>
</dbReference>
<proteinExistence type="predicted"/>
<dbReference type="Proteomes" id="UP000319663">
    <property type="component" value="Unassembled WGS sequence"/>
</dbReference>
<dbReference type="Gene3D" id="3.20.20.140">
    <property type="entry name" value="Metal-dependent hydrolases"/>
    <property type="match status" value="1"/>
</dbReference>
<evidence type="ECO:0000259" key="1">
    <source>
        <dbReference type="Pfam" id="PF01979"/>
    </source>
</evidence>
<dbReference type="EMBL" id="VIFY01000050">
    <property type="protein sequence ID" value="TQB73124.1"/>
    <property type="molecule type" value="Genomic_DNA"/>
</dbReference>
<reference evidence="2 3" key="1">
    <citation type="submission" date="2019-06" db="EMBL/GenBank/DDBJ databases">
        <title>Wine fermentation using esterase from Monascus purpureus.</title>
        <authorList>
            <person name="Geng C."/>
            <person name="Zhang Y."/>
        </authorList>
    </citation>
    <scope>NUCLEOTIDE SEQUENCE [LARGE SCALE GENOMIC DNA]</scope>
    <source>
        <strain evidence="2">HQ1</strain>
    </source>
</reference>
<dbReference type="InterPro" id="IPR006680">
    <property type="entry name" value="Amidohydro-rel"/>
</dbReference>